<keyword evidence="2" id="KW-1185">Reference proteome</keyword>
<comment type="caution">
    <text evidence="1">The sequence shown here is derived from an EMBL/GenBank/DDBJ whole genome shotgun (WGS) entry which is preliminary data.</text>
</comment>
<proteinExistence type="predicted"/>
<dbReference type="EMBL" id="JBEHCU010004611">
    <property type="protein sequence ID" value="KAL1401534.1"/>
    <property type="molecule type" value="Genomic_DNA"/>
</dbReference>
<evidence type="ECO:0000313" key="2">
    <source>
        <dbReference type="Proteomes" id="UP001562425"/>
    </source>
</evidence>
<accession>A0ABD1DT64</accession>
<protein>
    <submittedName>
        <fullName evidence="1">Uncharacterized protein</fullName>
    </submittedName>
</protein>
<dbReference type="Proteomes" id="UP001562425">
    <property type="component" value="Unassembled WGS sequence"/>
</dbReference>
<reference evidence="1 2" key="1">
    <citation type="submission" date="2024-05" db="EMBL/GenBank/DDBJ databases">
        <title>Culex pipiens pipiens assembly and annotation.</title>
        <authorList>
            <person name="Alout H."/>
            <person name="Durand T."/>
        </authorList>
    </citation>
    <scope>NUCLEOTIDE SEQUENCE [LARGE SCALE GENOMIC DNA]</scope>
    <source>
        <strain evidence="1">HA-2024</strain>
        <tissue evidence="1">Whole body</tissue>
    </source>
</reference>
<dbReference type="AlphaFoldDB" id="A0ABD1DT64"/>
<gene>
    <name evidence="1" type="ORF">pipiens_006530</name>
</gene>
<sequence length="81" mass="9373">MTHIRLAVQVDRYRPTAEYPHRTPFVQHLYVSKLLLLGMAYQAENEKASVPEVCKFRRLLFGGKSLVKQIRYVGLGLASRR</sequence>
<evidence type="ECO:0000313" key="1">
    <source>
        <dbReference type="EMBL" id="KAL1401534.1"/>
    </source>
</evidence>
<name>A0ABD1DT64_CULPP</name>
<organism evidence="1 2">
    <name type="scientific">Culex pipiens pipiens</name>
    <name type="common">Northern house mosquito</name>
    <dbReference type="NCBI Taxonomy" id="38569"/>
    <lineage>
        <taxon>Eukaryota</taxon>
        <taxon>Metazoa</taxon>
        <taxon>Ecdysozoa</taxon>
        <taxon>Arthropoda</taxon>
        <taxon>Hexapoda</taxon>
        <taxon>Insecta</taxon>
        <taxon>Pterygota</taxon>
        <taxon>Neoptera</taxon>
        <taxon>Endopterygota</taxon>
        <taxon>Diptera</taxon>
        <taxon>Nematocera</taxon>
        <taxon>Culicoidea</taxon>
        <taxon>Culicidae</taxon>
        <taxon>Culicinae</taxon>
        <taxon>Culicini</taxon>
        <taxon>Culex</taxon>
        <taxon>Culex</taxon>
    </lineage>
</organism>